<proteinExistence type="evidence at transcript level"/>
<sequence length="139" mass="15675">MIGKWIPFGFGFKLLVSAESKVSCKSCQLVKFLCINRCPIRMNVKTGPLDDENNLQPDCLISLLHRKLCARFFKGQYHFLGGRFVPDALMRKYNLKLPIYPNHEQCVLLAPSGGDKYTYSVTTSPTLEFGPTIRSLSAN</sequence>
<name>Q5DG36_SCHJA</name>
<accession>Q5DG36</accession>
<dbReference type="AlphaFoldDB" id="Q5DG36"/>
<protein>
    <submittedName>
        <fullName evidence="1">SJCHGC06840 protein</fullName>
    </submittedName>
</protein>
<reference evidence="1" key="1">
    <citation type="submission" date="2004-11" db="EMBL/GenBank/DDBJ databases">
        <title>The full-length cDNA sequences of Schistosoma japonicum genes.</title>
        <authorList>
            <person name="Han Z."/>
        </authorList>
    </citation>
    <scope>NUCLEOTIDE SEQUENCE</scope>
</reference>
<dbReference type="Gene3D" id="3.40.50.10260">
    <property type="entry name" value="YjeF N-terminal domain"/>
    <property type="match status" value="1"/>
</dbReference>
<dbReference type="SUPFAM" id="SSF64153">
    <property type="entry name" value="YjeF N-terminal domain-like"/>
    <property type="match status" value="1"/>
</dbReference>
<reference evidence="1" key="2">
    <citation type="journal article" date="2006" name="PLoS Pathog.">
        <title>New perspectives on host-parasite interplay by comparative transcriptomic and proteomic analyses of Schistosoma japonicum.</title>
        <authorList>
            <person name="Liu F."/>
            <person name="Lu J."/>
            <person name="Hu W."/>
            <person name="Wang S.Y."/>
            <person name="Cui S.J."/>
            <person name="Chi M."/>
            <person name="Yan Q."/>
            <person name="Wang X.R."/>
            <person name="Song H.D."/>
            <person name="Xu X.N."/>
            <person name="Wang J.J."/>
            <person name="Zhang X.L."/>
            <person name="Zhang X."/>
            <person name="Wang Z.Q."/>
            <person name="Xue C.L."/>
            <person name="Brindley P.J."/>
            <person name="McManus D.P."/>
            <person name="Yang P.Y."/>
            <person name="Feng Z."/>
            <person name="Chen Z."/>
            <person name="Han Z.G."/>
        </authorList>
    </citation>
    <scope>NUCLEOTIDE SEQUENCE</scope>
</reference>
<evidence type="ECO:0000313" key="1">
    <source>
        <dbReference type="EMBL" id="AAW25220.1"/>
    </source>
</evidence>
<dbReference type="EMBL" id="AY813488">
    <property type="protein sequence ID" value="AAW25220.1"/>
    <property type="molecule type" value="mRNA"/>
</dbReference>
<dbReference type="InterPro" id="IPR036652">
    <property type="entry name" value="YjeF_N_dom_sf"/>
</dbReference>
<organism evidence="1">
    <name type="scientific">Schistosoma japonicum</name>
    <name type="common">Blood fluke</name>
    <dbReference type="NCBI Taxonomy" id="6182"/>
    <lineage>
        <taxon>Eukaryota</taxon>
        <taxon>Metazoa</taxon>
        <taxon>Spiralia</taxon>
        <taxon>Lophotrochozoa</taxon>
        <taxon>Platyhelminthes</taxon>
        <taxon>Trematoda</taxon>
        <taxon>Digenea</taxon>
        <taxon>Strigeidida</taxon>
        <taxon>Schistosomatoidea</taxon>
        <taxon>Schistosomatidae</taxon>
        <taxon>Schistosoma</taxon>
    </lineage>
</organism>